<keyword evidence="8" id="KW-0472">Membrane</keyword>
<dbReference type="InterPro" id="IPR050736">
    <property type="entry name" value="Sensor_HK_Regulatory"/>
</dbReference>
<dbReference type="Proteomes" id="UP000236642">
    <property type="component" value="Unassembled WGS sequence"/>
</dbReference>
<dbReference type="AlphaFoldDB" id="A0A2H5Y9L1"/>
<evidence type="ECO:0000256" key="6">
    <source>
        <dbReference type="ARBA" id="ARBA00023012"/>
    </source>
</evidence>
<evidence type="ECO:0000256" key="2">
    <source>
        <dbReference type="ARBA" id="ARBA00012438"/>
    </source>
</evidence>
<dbReference type="CDD" id="cd00082">
    <property type="entry name" value="HisKA"/>
    <property type="match status" value="1"/>
</dbReference>
<comment type="caution">
    <text evidence="10">The sequence shown here is derived from an EMBL/GenBank/DDBJ whole genome shotgun (WGS) entry which is preliminary data.</text>
</comment>
<organism evidence="10 11">
    <name type="scientific">Candidatus Thermoflexus japonica</name>
    <dbReference type="NCBI Taxonomy" id="2035417"/>
    <lineage>
        <taxon>Bacteria</taxon>
        <taxon>Bacillati</taxon>
        <taxon>Chloroflexota</taxon>
        <taxon>Thermoflexia</taxon>
        <taxon>Thermoflexales</taxon>
        <taxon>Thermoflexaceae</taxon>
        <taxon>Thermoflexus</taxon>
    </lineage>
</organism>
<reference evidence="11" key="1">
    <citation type="submission" date="2017-09" db="EMBL/GenBank/DDBJ databases">
        <title>Metaegenomics of thermophilic ammonia-oxidizing enrichment culture.</title>
        <authorList>
            <person name="Kato S."/>
            <person name="Suzuki K."/>
        </authorList>
    </citation>
    <scope>NUCLEOTIDE SEQUENCE [LARGE SCALE GENOMIC DNA]</scope>
</reference>
<evidence type="ECO:0000256" key="5">
    <source>
        <dbReference type="ARBA" id="ARBA00022777"/>
    </source>
</evidence>
<evidence type="ECO:0000256" key="1">
    <source>
        <dbReference type="ARBA" id="ARBA00000085"/>
    </source>
</evidence>
<feature type="transmembrane region" description="Helical" evidence="8">
    <location>
        <begin position="148"/>
        <end position="165"/>
    </location>
</feature>
<dbReference type="InterPro" id="IPR036097">
    <property type="entry name" value="HisK_dim/P_sf"/>
</dbReference>
<sequence>MGPVGEIAFYGGLGLLWQGLWAIAVWEGAPPLVRLTAWNLAGFLLSFLPFAAWLWIRAFLGRSLPRYALAGIGLAGAMALIATVLPYRPETGRPLLTGWLATRWPGDPILASWGIREGLWGIGTAIGVGELGWAYWHTTRPLHRNRLAYGLLGMLLIILGESLAWTPRADWIMLGWGIRAAGMGLIGVLSWLSELPSLQRIGRALLVFTLSWILQSSLIGGVLAGLRWIREGRLELIPAGVEISLAALVVALMTMLLGWPLQRWLRRRLMPSVEDPAVLVREYAQSISNLLDVQQVAQAAFTVLGETFGLRRGLLLLFEDQPGGGVEARAIAGLGESPSEPGQLAPDSPILHAWQEGRLLTQYQIDFGAAFQRASAEERRWLQGLGVELFVPIRSQAVLLGCLALGARGGVAAYSAKEMDLLASIAEQTAAVLQNIRLVEDLRRLNVRLAELNEDLARTARRLEKLDRAKTHFIEIASHELRTPLTHIRGYADLLAETLGERGETDGTLERILQGLRRSALRLEEIVSAMLDISQIDAEALSIYPISIQIPTLVRMAVEPLEGAIAERRQRLIIEPMDDLPVIDGDLTRLVQALRHIVQNAIKFTPDGGTITIRARSVPPEGGEGSAEYVEIAVQDTGIGIDPEDQALIFEKFYRVGPIELHSTGSVKFKGAGPGLGLPIARGIIEAHGGRIWVESPGYDETRCPGSTFYIWLPVVPRAREIREMKGNP</sequence>
<dbReference type="SUPFAM" id="SSF55781">
    <property type="entry name" value="GAF domain-like"/>
    <property type="match status" value="1"/>
</dbReference>
<dbReference type="Pfam" id="PF02518">
    <property type="entry name" value="HATPase_c"/>
    <property type="match status" value="1"/>
</dbReference>
<keyword evidence="8" id="KW-0812">Transmembrane</keyword>
<evidence type="ECO:0000313" key="11">
    <source>
        <dbReference type="Proteomes" id="UP000236642"/>
    </source>
</evidence>
<dbReference type="EC" id="2.7.13.3" evidence="2"/>
<evidence type="ECO:0000313" key="10">
    <source>
        <dbReference type="EMBL" id="GBD10132.1"/>
    </source>
</evidence>
<keyword evidence="8" id="KW-1133">Transmembrane helix</keyword>
<feature type="domain" description="Histidine kinase" evidence="9">
    <location>
        <begin position="476"/>
        <end position="717"/>
    </location>
</feature>
<feature type="transmembrane region" description="Helical" evidence="8">
    <location>
        <begin position="241"/>
        <end position="261"/>
    </location>
</feature>
<dbReference type="Gene3D" id="3.30.450.40">
    <property type="match status" value="1"/>
</dbReference>
<gene>
    <name evidence="10" type="primary">phoR_9</name>
    <name evidence="10" type="ORF">HRbin22_02397</name>
</gene>
<accession>A0A2H5Y9L1</accession>
<dbReference type="Gene3D" id="3.30.565.10">
    <property type="entry name" value="Histidine kinase-like ATPase, C-terminal domain"/>
    <property type="match status" value="1"/>
</dbReference>
<feature type="transmembrane region" description="Helical" evidence="8">
    <location>
        <begin position="204"/>
        <end position="229"/>
    </location>
</feature>
<feature type="transmembrane region" description="Helical" evidence="8">
    <location>
        <begin position="171"/>
        <end position="192"/>
    </location>
</feature>
<dbReference type="SUPFAM" id="SSF47384">
    <property type="entry name" value="Homodimeric domain of signal transducing histidine kinase"/>
    <property type="match status" value="1"/>
</dbReference>
<dbReference type="EMBL" id="BEHY01000110">
    <property type="protein sequence ID" value="GBD10132.1"/>
    <property type="molecule type" value="Genomic_DNA"/>
</dbReference>
<dbReference type="InterPro" id="IPR003594">
    <property type="entry name" value="HATPase_dom"/>
</dbReference>
<dbReference type="CDD" id="cd00075">
    <property type="entry name" value="HATPase"/>
    <property type="match status" value="1"/>
</dbReference>
<keyword evidence="6" id="KW-0902">Two-component regulatory system</keyword>
<keyword evidence="5" id="KW-0418">Kinase</keyword>
<evidence type="ECO:0000256" key="8">
    <source>
        <dbReference type="SAM" id="Phobius"/>
    </source>
</evidence>
<dbReference type="PANTHER" id="PTHR43711">
    <property type="entry name" value="TWO-COMPONENT HISTIDINE KINASE"/>
    <property type="match status" value="1"/>
</dbReference>
<dbReference type="InterPro" id="IPR003018">
    <property type="entry name" value="GAF"/>
</dbReference>
<dbReference type="PANTHER" id="PTHR43711:SF31">
    <property type="entry name" value="HISTIDINE KINASE"/>
    <property type="match status" value="1"/>
</dbReference>
<dbReference type="SMART" id="SM00387">
    <property type="entry name" value="HATPase_c"/>
    <property type="match status" value="1"/>
</dbReference>
<evidence type="ECO:0000259" key="9">
    <source>
        <dbReference type="PROSITE" id="PS50109"/>
    </source>
</evidence>
<dbReference type="SUPFAM" id="SSF55874">
    <property type="entry name" value="ATPase domain of HSP90 chaperone/DNA topoisomerase II/histidine kinase"/>
    <property type="match status" value="1"/>
</dbReference>
<evidence type="ECO:0000256" key="7">
    <source>
        <dbReference type="SAM" id="Coils"/>
    </source>
</evidence>
<dbReference type="SMART" id="SM00388">
    <property type="entry name" value="HisKA"/>
    <property type="match status" value="1"/>
</dbReference>
<proteinExistence type="predicted"/>
<feature type="transmembrane region" description="Helical" evidence="8">
    <location>
        <begin position="68"/>
        <end position="87"/>
    </location>
</feature>
<feature type="coiled-coil region" evidence="7">
    <location>
        <begin position="435"/>
        <end position="469"/>
    </location>
</feature>
<dbReference type="Pfam" id="PF00512">
    <property type="entry name" value="HisKA"/>
    <property type="match status" value="1"/>
</dbReference>
<dbReference type="InterPro" id="IPR029016">
    <property type="entry name" value="GAF-like_dom_sf"/>
</dbReference>
<keyword evidence="3" id="KW-0597">Phosphoprotein</keyword>
<dbReference type="SMART" id="SM00065">
    <property type="entry name" value="GAF"/>
    <property type="match status" value="1"/>
</dbReference>
<dbReference type="InterPro" id="IPR003661">
    <property type="entry name" value="HisK_dim/P_dom"/>
</dbReference>
<dbReference type="PROSITE" id="PS50109">
    <property type="entry name" value="HIS_KIN"/>
    <property type="match status" value="1"/>
</dbReference>
<dbReference type="InterPro" id="IPR005467">
    <property type="entry name" value="His_kinase_dom"/>
</dbReference>
<comment type="catalytic activity">
    <reaction evidence="1">
        <text>ATP + protein L-histidine = ADP + protein N-phospho-L-histidine.</text>
        <dbReference type="EC" id="2.7.13.3"/>
    </reaction>
</comment>
<dbReference type="PRINTS" id="PR00344">
    <property type="entry name" value="BCTRLSENSOR"/>
</dbReference>
<keyword evidence="7" id="KW-0175">Coiled coil</keyword>
<feature type="transmembrane region" description="Helical" evidence="8">
    <location>
        <begin position="38"/>
        <end position="56"/>
    </location>
</feature>
<dbReference type="GO" id="GO:0000155">
    <property type="term" value="F:phosphorelay sensor kinase activity"/>
    <property type="evidence" value="ECO:0007669"/>
    <property type="project" value="InterPro"/>
</dbReference>
<protein>
    <recommendedName>
        <fullName evidence="2">histidine kinase</fullName>
        <ecNumber evidence="2">2.7.13.3</ecNumber>
    </recommendedName>
</protein>
<name>A0A2H5Y9L1_9CHLR</name>
<feature type="transmembrane region" description="Helical" evidence="8">
    <location>
        <begin position="7"/>
        <end position="26"/>
    </location>
</feature>
<dbReference type="Gene3D" id="1.10.287.130">
    <property type="match status" value="1"/>
</dbReference>
<dbReference type="InterPro" id="IPR004358">
    <property type="entry name" value="Sig_transdc_His_kin-like_C"/>
</dbReference>
<evidence type="ECO:0000256" key="3">
    <source>
        <dbReference type="ARBA" id="ARBA00022553"/>
    </source>
</evidence>
<dbReference type="InterPro" id="IPR036890">
    <property type="entry name" value="HATPase_C_sf"/>
</dbReference>
<dbReference type="Pfam" id="PF13185">
    <property type="entry name" value="GAF_2"/>
    <property type="match status" value="1"/>
</dbReference>
<evidence type="ECO:0000256" key="4">
    <source>
        <dbReference type="ARBA" id="ARBA00022679"/>
    </source>
</evidence>
<keyword evidence="4 10" id="KW-0808">Transferase</keyword>